<keyword evidence="3" id="KW-1185">Reference proteome</keyword>
<feature type="domain" description="DUF8180" evidence="1">
    <location>
        <begin position="23"/>
        <end position="81"/>
    </location>
</feature>
<evidence type="ECO:0000259" key="1">
    <source>
        <dbReference type="Pfam" id="PF26551"/>
    </source>
</evidence>
<reference evidence="2" key="1">
    <citation type="submission" date="2010-07" db="EMBL/GenBank/DDBJ databases">
        <title>The complete genome of Methanosalsum zhilinae DSM 4017.</title>
        <authorList>
            <consortium name="US DOE Joint Genome Institute (JGI-PGF)"/>
            <person name="Lucas S."/>
            <person name="Copeland A."/>
            <person name="Lapidus A."/>
            <person name="Glavina del Rio T."/>
            <person name="Dalin E."/>
            <person name="Tice H."/>
            <person name="Bruce D."/>
            <person name="Goodwin L."/>
            <person name="Pitluck S."/>
            <person name="Kyrpides N."/>
            <person name="Mavromatis K."/>
            <person name="Ovchinnikova G."/>
            <person name="Daligault H."/>
            <person name="Detter J.C."/>
            <person name="Han C."/>
            <person name="Tapia R."/>
            <person name="Larimer F."/>
            <person name="Land M."/>
            <person name="Hauser L."/>
            <person name="Markowitz V."/>
            <person name="Cheng J.-F."/>
            <person name="Hugenholtz P."/>
            <person name="Woyke T."/>
            <person name="Wu D."/>
            <person name="Spring S."/>
            <person name="Schueler E."/>
            <person name="Brambilla E."/>
            <person name="Klenk H.-P."/>
            <person name="Eisen J.A."/>
        </authorList>
    </citation>
    <scope>NUCLEOTIDE SEQUENCE</scope>
    <source>
        <strain evidence="2">DSM 4017</strain>
    </source>
</reference>
<dbReference type="AlphaFoldDB" id="F7XLG5"/>
<accession>F7XLG5</accession>
<organism evidence="2 3">
    <name type="scientific">Methanosalsum zhilinae (strain DSM 4017 / NBRC 107636 / OCM 62 / WeN5)</name>
    <name type="common">Methanohalophilus zhilinae</name>
    <dbReference type="NCBI Taxonomy" id="679901"/>
    <lineage>
        <taxon>Archaea</taxon>
        <taxon>Methanobacteriati</taxon>
        <taxon>Methanobacteriota</taxon>
        <taxon>Stenosarchaea group</taxon>
        <taxon>Methanomicrobia</taxon>
        <taxon>Methanosarcinales</taxon>
        <taxon>Methanosarcinaceae</taxon>
        <taxon>Methanosalsum</taxon>
    </lineage>
</organism>
<dbReference type="Proteomes" id="UP000006622">
    <property type="component" value="Chromosome"/>
</dbReference>
<dbReference type="EMBL" id="CP002101">
    <property type="protein sequence ID" value="AEH60590.1"/>
    <property type="molecule type" value="Genomic_DNA"/>
</dbReference>
<dbReference type="InterPro" id="IPR058493">
    <property type="entry name" value="DUF8180"/>
</dbReference>
<sequence>MFEKQNENIGDTMSSEEITKEKLLHLIEHWIEHNDNHVQNFDSWTEKIELSGFEGVAEEIRMASKNMEKCTMHLKKAKSRLE</sequence>
<protein>
    <recommendedName>
        <fullName evidence="1">DUF8180 domain-containing protein</fullName>
    </recommendedName>
</protein>
<evidence type="ECO:0000313" key="2">
    <source>
        <dbReference type="EMBL" id="AEH60590.1"/>
    </source>
</evidence>
<proteinExistence type="predicted"/>
<name>F7XLG5_METZD</name>
<evidence type="ECO:0000313" key="3">
    <source>
        <dbReference type="Proteomes" id="UP000006622"/>
    </source>
</evidence>
<dbReference type="STRING" id="679901.Mzhil_0724"/>
<dbReference type="Pfam" id="PF26551">
    <property type="entry name" value="DUF8180"/>
    <property type="match status" value="1"/>
</dbReference>
<gene>
    <name evidence="2" type="ordered locus">Mzhil_0724</name>
</gene>
<dbReference type="KEGG" id="mzh:Mzhil_0724"/>
<dbReference type="HOGENOM" id="CLU_194241_1_0_2"/>